<dbReference type="PANTHER" id="PTHR31640:SF1">
    <property type="entry name" value="BRIDGE-LIKE LIPID TRANSFER PROTEIN FAMILY MEMBER 1"/>
    <property type="match status" value="1"/>
</dbReference>
<dbReference type="GO" id="GO:0098793">
    <property type="term" value="C:presynapse"/>
    <property type="evidence" value="ECO:0007669"/>
    <property type="project" value="GOC"/>
</dbReference>
<dbReference type="PANTHER" id="PTHR31640">
    <property type="entry name" value="TRANSMEMBRANE PROTEIN KIAA1109"/>
    <property type="match status" value="1"/>
</dbReference>
<dbReference type="GO" id="GO:0048488">
    <property type="term" value="P:synaptic vesicle endocytosis"/>
    <property type="evidence" value="ECO:0007669"/>
    <property type="project" value="TreeGrafter"/>
</dbReference>
<dbReference type="InterPro" id="IPR056742">
    <property type="entry name" value="BLTP1_C"/>
</dbReference>
<reference evidence="3 4" key="1">
    <citation type="journal article" date="2022" name="Nat. Ecol. Evol.">
        <title>A masculinizing supergene underlies an exaggerated male reproductive morph in a spider.</title>
        <authorList>
            <person name="Hendrickx F."/>
            <person name="De Corte Z."/>
            <person name="Sonet G."/>
            <person name="Van Belleghem S.M."/>
            <person name="Kostlbacher S."/>
            <person name="Vangestel C."/>
        </authorList>
    </citation>
    <scope>NUCLEOTIDE SEQUENCE [LARGE SCALE GENOMIC DNA]</scope>
    <source>
        <strain evidence="3">W744_W776</strain>
    </source>
</reference>
<evidence type="ECO:0000313" key="4">
    <source>
        <dbReference type="Proteomes" id="UP000827092"/>
    </source>
</evidence>
<sequence length="1068" mass="119300">MEAVVSPHILDFLEQALEPIPIQLTKTAPVLESTKMEDEGASLVTPSQYAYASFPVDVIVYFRMQPSILRFSCLPISRVECILRLPSVDLVFSSKRAEDDLYATGIQDSSSFKPKSFLKDNSRQIFDSSSACQTAIGGLSMTGCLADFSLYIFHPYGGAKKAAGSKEKETSPLSTSERKDSLSLQVEFVKVNISRSRKINLAHVDMGLNSQKTGRSFDSGGALIRFSAICDIGSASFKYDMRRLTEILAFPKAWYRRSIARRMFLGDQSTGALYSDQEDSVETSSSSGTMSPSMAKADYIAFSAPVNMQTSNSGPTSTMTSDSVPFFVSSTKASNLPTSHTSKTFVPTEITKEAKSIRPLVGNQSYRDRLWLNLDRSVQESRRTPLDYGSPSKSGSSSYDESKDSVSSGHSSPLHSGRHSSAWETLVLFAVNLSRLNIHMNMGNVMGNTTWLTRDFKSQGRLSIGSSGHKNLFLSVGLEGSTLDSKGGIVGGTIELSHIDTCMHLKEDWGQEPDHTIAVKLGVLESRLDYMGTSVLMGRVSSLDITLKDEWRVSTVLNQDYLSSHPTKRPALIFVNGELSWDQLQLLISKSTTPDLIKMYSKLEEFFAQQFHSSKRVFSSLQPRLQRHSIKSRSRKSKTSEETEAKHHRHWQKVLSLVSGLQLSTMPSALPSMGTILGGTMDLHGYNISLACFHGINFRSKAWAIFSMRKPTISFATEAQDVVKDDGSIATHIVQNLSYALGHSSTETAQHSSMATICRISRNVLFPPQFRSMHEWFHYAFATSDLDDVSRFPVLDHDRDGAAADRRVSMPSKGPEFNHNMEIIFALPSMQLHLKTEHLQPAKPNSTGGSKPTVDCSFVTEFDDHIFVAVDAEAFFFLHDLITSYIKEKEIVSTFGKSHSPDSDRKLKMGDPTESLQKDWRSYQCHTWHLEPTVRLLSWAGKGIEPYGVDYILQKLGFAHARVTIPKWMQRGCMDPLDKILAVVMEKMISAVKDDKDDSNGKVRRLHTLYSYWCCILQVCQKTPKCLKLLMLYVFVVDKPTFKLLFVQQQRRVEADATADSFRPFECR</sequence>
<evidence type="ECO:0000313" key="3">
    <source>
        <dbReference type="EMBL" id="KAG8178567.1"/>
    </source>
</evidence>
<dbReference type="Proteomes" id="UP000827092">
    <property type="component" value="Unassembled WGS sequence"/>
</dbReference>
<name>A0AAV6U243_9ARAC</name>
<feature type="compositionally biased region" description="Basic residues" evidence="1">
    <location>
        <begin position="625"/>
        <end position="637"/>
    </location>
</feature>
<dbReference type="SMART" id="SM01220">
    <property type="entry name" value="FSA_C"/>
    <property type="match status" value="1"/>
</dbReference>
<evidence type="ECO:0000256" key="1">
    <source>
        <dbReference type="SAM" id="MobiDB-lite"/>
    </source>
</evidence>
<dbReference type="Pfam" id="PF25040">
    <property type="entry name" value="BLTP1_C"/>
    <property type="match status" value="2"/>
</dbReference>
<comment type="caution">
    <text evidence="3">The sequence shown here is derived from an EMBL/GenBank/DDBJ whole genome shotgun (WGS) entry which is preliminary data.</text>
</comment>
<feature type="domain" description="Bridge-like lipid transfer protein family member 1 C-terminal" evidence="2">
    <location>
        <begin position="410"/>
        <end position="991"/>
    </location>
</feature>
<dbReference type="AlphaFoldDB" id="A0AAV6U243"/>
<proteinExistence type="predicted"/>
<evidence type="ECO:0000259" key="2">
    <source>
        <dbReference type="SMART" id="SM01220"/>
    </source>
</evidence>
<organism evidence="3 4">
    <name type="scientific">Oedothorax gibbosus</name>
    <dbReference type="NCBI Taxonomy" id="931172"/>
    <lineage>
        <taxon>Eukaryota</taxon>
        <taxon>Metazoa</taxon>
        <taxon>Ecdysozoa</taxon>
        <taxon>Arthropoda</taxon>
        <taxon>Chelicerata</taxon>
        <taxon>Arachnida</taxon>
        <taxon>Araneae</taxon>
        <taxon>Araneomorphae</taxon>
        <taxon>Entelegynae</taxon>
        <taxon>Araneoidea</taxon>
        <taxon>Linyphiidae</taxon>
        <taxon>Erigoninae</taxon>
        <taxon>Oedothorax</taxon>
    </lineage>
</organism>
<dbReference type="InterPro" id="IPR033616">
    <property type="entry name" value="BLTP1"/>
</dbReference>
<feature type="region of interest" description="Disordered" evidence="1">
    <location>
        <begin position="622"/>
        <end position="648"/>
    </location>
</feature>
<feature type="compositionally biased region" description="Low complexity" evidence="1">
    <location>
        <begin position="387"/>
        <end position="415"/>
    </location>
</feature>
<protein>
    <recommendedName>
        <fullName evidence="2">Bridge-like lipid transfer protein family member 1 C-terminal domain-containing protein</fullName>
    </recommendedName>
</protein>
<accession>A0AAV6U243</accession>
<keyword evidence="4" id="KW-1185">Reference proteome</keyword>
<gene>
    <name evidence="3" type="ORF">JTE90_004495</name>
</gene>
<dbReference type="EMBL" id="JAFNEN010000684">
    <property type="protein sequence ID" value="KAG8178567.1"/>
    <property type="molecule type" value="Genomic_DNA"/>
</dbReference>
<feature type="region of interest" description="Disordered" evidence="1">
    <location>
        <begin position="381"/>
        <end position="418"/>
    </location>
</feature>